<organism evidence="8 9">
    <name type="scientific">Lingula anatina</name>
    <name type="common">Brachiopod</name>
    <name type="synonym">Lingula unguis</name>
    <dbReference type="NCBI Taxonomy" id="7574"/>
    <lineage>
        <taxon>Eukaryota</taxon>
        <taxon>Metazoa</taxon>
        <taxon>Spiralia</taxon>
        <taxon>Lophotrochozoa</taxon>
        <taxon>Brachiopoda</taxon>
        <taxon>Linguliformea</taxon>
        <taxon>Lingulata</taxon>
        <taxon>Lingulida</taxon>
        <taxon>Linguloidea</taxon>
        <taxon>Lingulidae</taxon>
        <taxon>Lingula</taxon>
    </lineage>
</organism>
<evidence type="ECO:0000256" key="1">
    <source>
        <dbReference type="ARBA" id="ARBA00004123"/>
    </source>
</evidence>
<accession>A0A1S3JB38</accession>
<evidence type="ECO:0000256" key="6">
    <source>
        <dbReference type="SAM" id="Coils"/>
    </source>
</evidence>
<dbReference type="OrthoDB" id="10043826at2759"/>
<comment type="similarity">
    <text evidence="2">Belongs to the geminin family.</text>
</comment>
<feature type="compositionally biased region" description="Basic and acidic residues" evidence="7">
    <location>
        <begin position="249"/>
        <end position="273"/>
    </location>
</feature>
<feature type="compositionally biased region" description="Basic and acidic residues" evidence="7">
    <location>
        <begin position="115"/>
        <end position="124"/>
    </location>
</feature>
<evidence type="ECO:0000256" key="5">
    <source>
        <dbReference type="ARBA" id="ARBA00023306"/>
    </source>
</evidence>
<dbReference type="InParanoid" id="A0A1S3JB38"/>
<evidence type="ECO:0000313" key="9">
    <source>
        <dbReference type="RefSeq" id="XP_013407543.1"/>
    </source>
</evidence>
<feature type="region of interest" description="Disordered" evidence="7">
    <location>
        <begin position="1"/>
        <end position="81"/>
    </location>
</feature>
<protein>
    <submittedName>
        <fullName evidence="9">Geminin-like</fullName>
    </submittedName>
</protein>
<dbReference type="PANTHER" id="PTHR13372:SF5">
    <property type="entry name" value="GEMININ"/>
    <property type="match status" value="1"/>
</dbReference>
<dbReference type="GO" id="GO:0008156">
    <property type="term" value="P:negative regulation of DNA replication"/>
    <property type="evidence" value="ECO:0007669"/>
    <property type="project" value="TreeGrafter"/>
</dbReference>
<feature type="compositionally biased region" description="Basic and acidic residues" evidence="7">
    <location>
        <begin position="64"/>
        <end position="74"/>
    </location>
</feature>
<comment type="subcellular location">
    <subcellularLocation>
        <location evidence="1">Nucleus</location>
    </subcellularLocation>
</comment>
<dbReference type="Pfam" id="PF07412">
    <property type="entry name" value="Geminin"/>
    <property type="match status" value="1"/>
</dbReference>
<keyword evidence="8" id="KW-1185">Reference proteome</keyword>
<dbReference type="AlphaFoldDB" id="A0A1S3JB38"/>
<name>A0A1S3JB38_LINAN</name>
<dbReference type="GO" id="GO:0005634">
    <property type="term" value="C:nucleus"/>
    <property type="evidence" value="ECO:0007669"/>
    <property type="project" value="UniProtKB-SubCell"/>
</dbReference>
<proteinExistence type="inferred from homology"/>
<evidence type="ECO:0000256" key="4">
    <source>
        <dbReference type="ARBA" id="ARBA00023242"/>
    </source>
</evidence>
<feature type="coiled-coil region" evidence="6">
    <location>
        <begin position="144"/>
        <end position="184"/>
    </location>
</feature>
<evidence type="ECO:0000313" key="8">
    <source>
        <dbReference type="Proteomes" id="UP000085678"/>
    </source>
</evidence>
<evidence type="ECO:0000256" key="7">
    <source>
        <dbReference type="SAM" id="MobiDB-lite"/>
    </source>
</evidence>
<dbReference type="STRING" id="7574.A0A1S3JB38"/>
<dbReference type="InterPro" id="IPR022786">
    <property type="entry name" value="Geminin/Multicilin"/>
</dbReference>
<dbReference type="GeneID" id="106171650"/>
<dbReference type="OMA" id="HWNDDQP"/>
<feature type="region of interest" description="Disordered" evidence="7">
    <location>
        <begin position="198"/>
        <end position="273"/>
    </location>
</feature>
<dbReference type="CDD" id="cd22589">
    <property type="entry name" value="geminin_CC"/>
    <property type="match status" value="1"/>
</dbReference>
<dbReference type="GO" id="GO:0045786">
    <property type="term" value="P:negative regulation of cell cycle"/>
    <property type="evidence" value="ECO:0007669"/>
    <property type="project" value="TreeGrafter"/>
</dbReference>
<reference evidence="9" key="1">
    <citation type="submission" date="2025-08" db="UniProtKB">
        <authorList>
            <consortium name="RefSeq"/>
        </authorList>
    </citation>
    <scope>IDENTIFICATION</scope>
    <source>
        <tissue evidence="9">Gonads</tissue>
    </source>
</reference>
<keyword evidence="3 6" id="KW-0175">Coiled coil</keyword>
<evidence type="ECO:0000256" key="2">
    <source>
        <dbReference type="ARBA" id="ARBA00007979"/>
    </source>
</evidence>
<dbReference type="KEGG" id="lak:106171650"/>
<dbReference type="Proteomes" id="UP000085678">
    <property type="component" value="Unplaced"/>
</dbReference>
<keyword evidence="5" id="KW-0131">Cell cycle</keyword>
<dbReference type="Gene3D" id="1.20.5.1180">
    <property type="entry name" value="Geminin coiled-coil domain"/>
    <property type="match status" value="1"/>
</dbReference>
<dbReference type="PANTHER" id="PTHR13372">
    <property type="entry name" value="GEMININ"/>
    <property type="match status" value="1"/>
</dbReference>
<sequence length="273" mass="30647">MSSLSDRTVLSSLVPSGVRDKTQKNREKKRKTLQTLQPEARRKNVLVGKEGPVNSSFLKKEKRKRDEHLDDGKAPKSPKLITSLQRWVTPVKVYEDPKPTPKEFNKKLVPSVEPSEQKKPESIISDKEAQELLVQEEIPEAYWKEVAEERRVALAEALEENEKLHSEIKELKEENEQLSSLASQAEYFAGIVKLLTEGGEDEEKSGQISGGEEKGKVKDEGEKEDTETDGQSSSEAEKDAKSIVNFSLPEDKEVTESHKQSSDKEEDTSKSGS</sequence>
<feature type="compositionally biased region" description="Basic and acidic residues" evidence="7">
    <location>
        <begin position="94"/>
        <end position="106"/>
    </location>
</feature>
<feature type="region of interest" description="Disordered" evidence="7">
    <location>
        <begin position="94"/>
        <end position="124"/>
    </location>
</feature>
<feature type="compositionally biased region" description="Basic and acidic residues" evidence="7">
    <location>
        <begin position="211"/>
        <end position="221"/>
    </location>
</feature>
<feature type="compositionally biased region" description="Polar residues" evidence="7">
    <location>
        <begin position="1"/>
        <end position="14"/>
    </location>
</feature>
<keyword evidence="4" id="KW-0539">Nucleus</keyword>
<dbReference type="RefSeq" id="XP_013407543.1">
    <property type="nucleotide sequence ID" value="XM_013552089.2"/>
</dbReference>
<evidence type="ECO:0000256" key="3">
    <source>
        <dbReference type="ARBA" id="ARBA00023054"/>
    </source>
</evidence>
<gene>
    <name evidence="9" type="primary">LOC106171650</name>
</gene>
<dbReference type="SUPFAM" id="SSF111469">
    <property type="entry name" value="Geminin coiled-coil domain"/>
    <property type="match status" value="1"/>
</dbReference>